<protein>
    <submittedName>
        <fullName evidence="3">SGNH/GDSL hydrolase family protein</fullName>
    </submittedName>
</protein>
<feature type="chain" id="PRO_5016670343" evidence="1">
    <location>
        <begin position="22"/>
        <end position="239"/>
    </location>
</feature>
<evidence type="ECO:0000259" key="2">
    <source>
        <dbReference type="Pfam" id="PF13472"/>
    </source>
</evidence>
<keyword evidence="4" id="KW-1185">Reference proteome</keyword>
<dbReference type="PANTHER" id="PTHR30383">
    <property type="entry name" value="THIOESTERASE 1/PROTEASE 1/LYSOPHOSPHOLIPASE L1"/>
    <property type="match status" value="1"/>
</dbReference>
<evidence type="ECO:0000256" key="1">
    <source>
        <dbReference type="SAM" id="SignalP"/>
    </source>
</evidence>
<dbReference type="SUPFAM" id="SSF52266">
    <property type="entry name" value="SGNH hydrolase"/>
    <property type="match status" value="1"/>
</dbReference>
<dbReference type="AlphaFoldDB" id="A0A368JMB1"/>
<feature type="signal peptide" evidence="1">
    <location>
        <begin position="1"/>
        <end position="21"/>
    </location>
</feature>
<gene>
    <name evidence="3" type="ORF">DUE52_17480</name>
</gene>
<comment type="caution">
    <text evidence="3">The sequence shown here is derived from an EMBL/GenBank/DDBJ whole genome shotgun (WGS) entry which is preliminary data.</text>
</comment>
<dbReference type="InterPro" id="IPR013830">
    <property type="entry name" value="SGNH_hydro"/>
</dbReference>
<proteinExistence type="predicted"/>
<dbReference type="Gene3D" id="3.40.50.1110">
    <property type="entry name" value="SGNH hydrolase"/>
    <property type="match status" value="1"/>
</dbReference>
<keyword evidence="1" id="KW-0732">Signal</keyword>
<dbReference type="PANTHER" id="PTHR30383:SF5">
    <property type="entry name" value="SGNH HYDROLASE-TYPE ESTERASE DOMAIN-CONTAINING PROTEIN"/>
    <property type="match status" value="1"/>
</dbReference>
<accession>A0A368JMB1</accession>
<dbReference type="GO" id="GO:0004622">
    <property type="term" value="F:phosphatidylcholine lysophospholipase activity"/>
    <property type="evidence" value="ECO:0007669"/>
    <property type="project" value="TreeGrafter"/>
</dbReference>
<name>A0A368JMB1_9BACT</name>
<dbReference type="Proteomes" id="UP000253383">
    <property type="component" value="Unassembled WGS sequence"/>
</dbReference>
<dbReference type="EMBL" id="QOWE01000014">
    <property type="protein sequence ID" value="RCR68196.1"/>
    <property type="molecule type" value="Genomic_DNA"/>
</dbReference>
<keyword evidence="3" id="KW-0378">Hydrolase</keyword>
<dbReference type="InterPro" id="IPR036514">
    <property type="entry name" value="SGNH_hydro_sf"/>
</dbReference>
<dbReference type="InterPro" id="IPR051532">
    <property type="entry name" value="Ester_Hydrolysis_Enzymes"/>
</dbReference>
<evidence type="ECO:0000313" key="3">
    <source>
        <dbReference type="EMBL" id="RCR68196.1"/>
    </source>
</evidence>
<organism evidence="3 4">
    <name type="scientific">Larkinella punicea</name>
    <dbReference type="NCBI Taxonomy" id="2315727"/>
    <lineage>
        <taxon>Bacteria</taxon>
        <taxon>Pseudomonadati</taxon>
        <taxon>Bacteroidota</taxon>
        <taxon>Cytophagia</taxon>
        <taxon>Cytophagales</taxon>
        <taxon>Spirosomataceae</taxon>
        <taxon>Larkinella</taxon>
    </lineage>
</organism>
<feature type="domain" description="SGNH hydrolase-type esterase" evidence="2">
    <location>
        <begin position="55"/>
        <end position="228"/>
    </location>
</feature>
<dbReference type="Pfam" id="PF13472">
    <property type="entry name" value="Lipase_GDSL_2"/>
    <property type="match status" value="1"/>
</dbReference>
<evidence type="ECO:0000313" key="4">
    <source>
        <dbReference type="Proteomes" id="UP000253383"/>
    </source>
</evidence>
<dbReference type="OrthoDB" id="9796689at2"/>
<reference evidence="3 4" key="1">
    <citation type="submission" date="2018-07" db="EMBL/GenBank/DDBJ databases">
        <title>Genome analysis of Larkinella rosea.</title>
        <authorList>
            <person name="Zhou Z."/>
            <person name="Wang G."/>
        </authorList>
    </citation>
    <scope>NUCLEOTIDE SEQUENCE [LARGE SCALE GENOMIC DNA]</scope>
    <source>
        <strain evidence="4">zzj9</strain>
    </source>
</reference>
<dbReference type="RefSeq" id="WP_114407327.1">
    <property type="nucleotide sequence ID" value="NZ_QOWE01000014.1"/>
</dbReference>
<sequence length="239" mass="26999">MRKVTGFLIALILNFAGVSKAQNPAIADPATYLADLQKEMVIEWPKNRTINLVFHGHSVPAGYWHNHEVHTLESYPNLVLTKLKERYPYAVINVIVTAIGGENSVKGQERFERDVLVHKPDVLFIDYALNDRGAGLEKAKEAWEKMIQSALSKNIKIILLTPSPDQRVDILAAGNPLEQHTNQIIKLAETHHIGLVDSYAQFKKITTKGDLVKYMSHVNHPNLEGHQLITNELVKWFTK</sequence>